<keyword evidence="1" id="KW-0472">Membrane</keyword>
<name>A0ABV3SJY5_9HYPH</name>
<protein>
    <recommendedName>
        <fullName evidence="4">Phage holin family protein</fullName>
    </recommendedName>
</protein>
<sequence length="154" mass="16980">MLGSIFDMITNLDAARTARRIRRAVIDFAFAGVAFLMGFGFLIAAGFIYTAERYGGFYAALWFGFGFLAISATILIAHRVIAAMRTRRRKREERSDQLRSMATAAAVAAAPALIRSAGWVGTVVIPLAAIAAYVIYQENRRPTGEYPDELDDDY</sequence>
<keyword evidence="3" id="KW-1185">Reference proteome</keyword>
<evidence type="ECO:0000313" key="3">
    <source>
        <dbReference type="Proteomes" id="UP001556692"/>
    </source>
</evidence>
<evidence type="ECO:0000256" key="1">
    <source>
        <dbReference type="SAM" id="Phobius"/>
    </source>
</evidence>
<proteinExistence type="predicted"/>
<dbReference type="EMBL" id="JBDPGJ010000002">
    <property type="protein sequence ID" value="MEX0406314.1"/>
    <property type="molecule type" value="Genomic_DNA"/>
</dbReference>
<keyword evidence="1" id="KW-1133">Transmembrane helix</keyword>
<dbReference type="Proteomes" id="UP001556692">
    <property type="component" value="Unassembled WGS sequence"/>
</dbReference>
<comment type="caution">
    <text evidence="2">The sequence shown here is derived from an EMBL/GenBank/DDBJ whole genome shotgun (WGS) entry which is preliminary data.</text>
</comment>
<reference evidence="2 3" key="1">
    <citation type="submission" date="2024-05" db="EMBL/GenBank/DDBJ databases">
        <authorList>
            <person name="Jiang F."/>
        </authorList>
    </citation>
    <scope>NUCLEOTIDE SEQUENCE [LARGE SCALE GENOMIC DNA]</scope>
    <source>
        <strain evidence="2 3">LZ166</strain>
    </source>
</reference>
<feature type="transmembrane region" description="Helical" evidence="1">
    <location>
        <begin position="120"/>
        <end position="136"/>
    </location>
</feature>
<gene>
    <name evidence="2" type="ORF">ABGN05_11615</name>
</gene>
<keyword evidence="1" id="KW-0812">Transmembrane</keyword>
<organism evidence="2 3">
    <name type="scientific">Aquibium pacificus</name>
    <dbReference type="NCBI Taxonomy" id="3153579"/>
    <lineage>
        <taxon>Bacteria</taxon>
        <taxon>Pseudomonadati</taxon>
        <taxon>Pseudomonadota</taxon>
        <taxon>Alphaproteobacteria</taxon>
        <taxon>Hyphomicrobiales</taxon>
        <taxon>Phyllobacteriaceae</taxon>
        <taxon>Aquibium</taxon>
    </lineage>
</organism>
<evidence type="ECO:0000313" key="2">
    <source>
        <dbReference type="EMBL" id="MEX0406314.1"/>
    </source>
</evidence>
<feature type="transmembrane region" description="Helical" evidence="1">
    <location>
        <begin position="55"/>
        <end position="77"/>
    </location>
</feature>
<feature type="transmembrane region" description="Helical" evidence="1">
    <location>
        <begin position="25"/>
        <end position="49"/>
    </location>
</feature>
<accession>A0ABV3SJY5</accession>
<evidence type="ECO:0008006" key="4">
    <source>
        <dbReference type="Google" id="ProtNLM"/>
    </source>
</evidence>